<dbReference type="NCBIfam" id="NF040910">
    <property type="entry name" value="CD1375_fam"/>
    <property type="match status" value="1"/>
</dbReference>
<gene>
    <name evidence="1" type="ORF">BLSS_1832</name>
</gene>
<accession>A0A087BHN6</accession>
<proteinExistence type="predicted"/>
<protein>
    <submittedName>
        <fullName evidence="1">Uncharacterized protein</fullName>
    </submittedName>
</protein>
<sequence>MVRFNHAAAVRMYTRLVKAGRKTLDEVPEEYRAEVQQNLLDPWF</sequence>
<name>A0A087BHN6_BIFLN</name>
<evidence type="ECO:0000313" key="1">
    <source>
        <dbReference type="EMBL" id="KFI70536.1"/>
    </source>
</evidence>
<comment type="caution">
    <text evidence="1">The sequence shown here is derived from an EMBL/GenBank/DDBJ whole genome shotgun (WGS) entry which is preliminary data.</text>
</comment>
<evidence type="ECO:0000313" key="2">
    <source>
        <dbReference type="Proteomes" id="UP000029024"/>
    </source>
</evidence>
<dbReference type="RefSeq" id="WP_015713468.1">
    <property type="nucleotide sequence ID" value="NZ_JGZA01000013.1"/>
</dbReference>
<dbReference type="EMBL" id="JGZA01000013">
    <property type="protein sequence ID" value="KFI70536.1"/>
    <property type="molecule type" value="Genomic_DNA"/>
</dbReference>
<reference evidence="1 2" key="1">
    <citation type="submission" date="2014-03" db="EMBL/GenBank/DDBJ databases">
        <title>Genomics of Bifidobacteria.</title>
        <authorList>
            <person name="Ventura M."/>
            <person name="Milani C."/>
            <person name="Lugli G.A."/>
        </authorList>
    </citation>
    <scope>NUCLEOTIDE SEQUENCE [LARGE SCALE GENOMIC DNA]</scope>
    <source>
        <strain evidence="1 2">LMG 21814</strain>
    </source>
</reference>
<organism evidence="1 2">
    <name type="scientific">Bifidobacterium longum subsp. suis</name>
    <dbReference type="NCBI Taxonomy" id="1695"/>
    <lineage>
        <taxon>Bacteria</taxon>
        <taxon>Bacillati</taxon>
        <taxon>Actinomycetota</taxon>
        <taxon>Actinomycetes</taxon>
        <taxon>Bifidobacteriales</taxon>
        <taxon>Bifidobacteriaceae</taxon>
        <taxon>Bifidobacterium</taxon>
    </lineage>
</organism>
<dbReference type="Proteomes" id="UP000029024">
    <property type="component" value="Unassembled WGS sequence"/>
</dbReference>
<dbReference type="InterPro" id="IPR047907">
    <property type="entry name" value="CD1375-like"/>
</dbReference>
<dbReference type="AlphaFoldDB" id="A0A087BHN6"/>